<dbReference type="Proteomes" id="UP000826462">
    <property type="component" value="Chromosome 1"/>
</dbReference>
<keyword evidence="3" id="KW-1185">Reference proteome</keyword>
<dbReference type="EMBL" id="CP080095">
    <property type="protein sequence ID" value="QYD68872.1"/>
    <property type="molecule type" value="Genomic_DNA"/>
</dbReference>
<dbReference type="Pfam" id="PF09998">
    <property type="entry name" value="DUF2239"/>
    <property type="match status" value="1"/>
</dbReference>
<dbReference type="RefSeq" id="WP_219798252.1">
    <property type="nucleotide sequence ID" value="NZ_CP080095.1"/>
</dbReference>
<gene>
    <name evidence="2" type="ORF">KZJ38_00235</name>
</gene>
<feature type="region of interest" description="Disordered" evidence="1">
    <location>
        <begin position="32"/>
        <end position="53"/>
    </location>
</feature>
<protein>
    <submittedName>
        <fullName evidence="2">DUF2239 family protein</fullName>
    </submittedName>
</protein>
<accession>A0ABX8UKJ8</accession>
<proteinExistence type="predicted"/>
<sequence length="218" mass="23271">MTIHLPPTCTAFEGVKRIASGPLRDVAAAVKRAHDRANGETDGQPNGEPNGEPILVFDDATSRPVEFDLRGSVDDVLARLADDGAGGAEPAAAAGQDSEPAVRGRGRPKLGVVAREVTLLPRHWEWLNAQPGGASVVLRKLVDAARLVGGDKERVRLAQEAAYRFMTAMAGNLPDYEEATRALYANDRARFEQKIAGWPGDVRQHAAKLAAAAFCEVT</sequence>
<dbReference type="InterPro" id="IPR018715">
    <property type="entry name" value="DUF2239"/>
</dbReference>
<organism evidence="2 3">
    <name type="scientific">Paraburkholderia edwinii</name>
    <dbReference type="NCBI Taxonomy" id="2861782"/>
    <lineage>
        <taxon>Bacteria</taxon>
        <taxon>Pseudomonadati</taxon>
        <taxon>Pseudomonadota</taxon>
        <taxon>Betaproteobacteria</taxon>
        <taxon>Burkholderiales</taxon>
        <taxon>Burkholderiaceae</taxon>
        <taxon>Paraburkholderia</taxon>
    </lineage>
</organism>
<name>A0ABX8UKJ8_9BURK</name>
<evidence type="ECO:0000313" key="2">
    <source>
        <dbReference type="EMBL" id="QYD68872.1"/>
    </source>
</evidence>
<reference evidence="2 3" key="1">
    <citation type="submission" date="2021-07" db="EMBL/GenBank/DDBJ databases">
        <title>Paraburkholderia edwinii protects Aspergillus sp. from phenazines by acting as a toxin sponge.</title>
        <authorList>
            <person name="Dahlstrom K.M."/>
            <person name="Newman D.K."/>
        </authorList>
    </citation>
    <scope>NUCLEOTIDE SEQUENCE [LARGE SCALE GENOMIC DNA]</scope>
    <source>
        <strain evidence="2 3">Pe01</strain>
    </source>
</reference>
<evidence type="ECO:0000256" key="1">
    <source>
        <dbReference type="SAM" id="MobiDB-lite"/>
    </source>
</evidence>
<evidence type="ECO:0000313" key="3">
    <source>
        <dbReference type="Proteomes" id="UP000826462"/>
    </source>
</evidence>
<feature type="region of interest" description="Disordered" evidence="1">
    <location>
        <begin position="85"/>
        <end position="106"/>
    </location>
</feature>